<protein>
    <recommendedName>
        <fullName evidence="3">CUB domain-containing protein</fullName>
    </recommendedName>
</protein>
<dbReference type="Ensembl" id="ENSHCOT00000019539.1">
    <property type="protein sequence ID" value="ENSHCOP00000011803.1"/>
    <property type="gene ID" value="ENSHCOG00000014710.1"/>
</dbReference>
<dbReference type="SUPFAM" id="SSF49854">
    <property type="entry name" value="Spermadhesin, CUB domain"/>
    <property type="match status" value="1"/>
</dbReference>
<evidence type="ECO:0000313" key="1">
    <source>
        <dbReference type="Ensembl" id="ENSHCOP00000011803.1"/>
    </source>
</evidence>
<dbReference type="OMA" id="INVAPRY"/>
<dbReference type="STRING" id="109280.ENSHCOP00000011803"/>
<dbReference type="Gene3D" id="2.60.120.290">
    <property type="entry name" value="Spermadhesin, CUB domain"/>
    <property type="match status" value="1"/>
</dbReference>
<dbReference type="GeneTree" id="ENSGT01150000287376"/>
<evidence type="ECO:0008006" key="3">
    <source>
        <dbReference type="Google" id="ProtNLM"/>
    </source>
</evidence>
<name>A0A3Q2Y4A6_HIPCM</name>
<sequence>LRAPPEADRLDLSNITGSCMVAIGRPLDEVIHVKVESSSLNCRKSERYPACKCSLDLNFIYSIFTTNVLLVRQNLLTSGNGIVFTYSSQRNTKKNCDKQLFSSSGVFENPTNSDTNHTCRVLINAPPSVKIRIQAVHIGLVFNATNSHSSYIMIRDTDMLKTKVFKGPQLFQWHSSGNMAEVEFHGDYQRTSVLEPTWNQQAW</sequence>
<reference evidence="1" key="2">
    <citation type="submission" date="2025-09" db="UniProtKB">
        <authorList>
            <consortium name="Ensembl"/>
        </authorList>
    </citation>
    <scope>IDENTIFICATION</scope>
</reference>
<organism evidence="1 2">
    <name type="scientific">Hippocampus comes</name>
    <name type="common">Tiger tail seahorse</name>
    <dbReference type="NCBI Taxonomy" id="109280"/>
    <lineage>
        <taxon>Eukaryota</taxon>
        <taxon>Metazoa</taxon>
        <taxon>Chordata</taxon>
        <taxon>Craniata</taxon>
        <taxon>Vertebrata</taxon>
        <taxon>Euteleostomi</taxon>
        <taxon>Actinopterygii</taxon>
        <taxon>Neopterygii</taxon>
        <taxon>Teleostei</taxon>
        <taxon>Neoteleostei</taxon>
        <taxon>Acanthomorphata</taxon>
        <taxon>Syngnathiaria</taxon>
        <taxon>Syngnathiformes</taxon>
        <taxon>Syngnathoidei</taxon>
        <taxon>Syngnathidae</taxon>
        <taxon>Hippocampus</taxon>
    </lineage>
</organism>
<dbReference type="AlphaFoldDB" id="A0A3Q2Y4A6"/>
<evidence type="ECO:0000313" key="2">
    <source>
        <dbReference type="Proteomes" id="UP000264820"/>
    </source>
</evidence>
<dbReference type="Proteomes" id="UP000264820">
    <property type="component" value="Unplaced"/>
</dbReference>
<keyword evidence="2" id="KW-1185">Reference proteome</keyword>
<proteinExistence type="predicted"/>
<accession>A0A3Q2Y4A6</accession>
<reference evidence="1" key="1">
    <citation type="submission" date="2025-08" db="UniProtKB">
        <authorList>
            <consortium name="Ensembl"/>
        </authorList>
    </citation>
    <scope>IDENTIFICATION</scope>
</reference>
<dbReference type="InterPro" id="IPR035914">
    <property type="entry name" value="Sperma_CUB_dom_sf"/>
</dbReference>